<evidence type="ECO:0000313" key="2">
    <source>
        <dbReference type="EMBL" id="RUR46795.1"/>
    </source>
</evidence>
<name>A0A433LDV7_9GAMM</name>
<dbReference type="Proteomes" id="UP000286912">
    <property type="component" value="Unassembled WGS sequence"/>
</dbReference>
<evidence type="ECO:0000313" key="3">
    <source>
        <dbReference type="Proteomes" id="UP000286912"/>
    </source>
</evidence>
<feature type="domain" description="DUF3298" evidence="1">
    <location>
        <begin position="7"/>
        <end position="28"/>
    </location>
</feature>
<evidence type="ECO:0000259" key="1">
    <source>
        <dbReference type="Pfam" id="PF11738"/>
    </source>
</evidence>
<protein>
    <submittedName>
        <fullName evidence="2">DUF3298 domain-containing protein</fullName>
    </submittedName>
</protein>
<dbReference type="InterPro" id="IPR037126">
    <property type="entry name" value="PdaC/RsiV-like_sf"/>
</dbReference>
<dbReference type="AlphaFoldDB" id="A0A433LDV7"/>
<proteinExistence type="predicted"/>
<dbReference type="InterPro" id="IPR021729">
    <property type="entry name" value="DUF3298"/>
</dbReference>
<accession>A0A433LDV7</accession>
<dbReference type="Pfam" id="PF11738">
    <property type="entry name" value="DUF3298"/>
    <property type="match status" value="1"/>
</dbReference>
<dbReference type="RefSeq" id="WP_126950827.1">
    <property type="nucleotide sequence ID" value="NZ_RZHD01000005.1"/>
</dbReference>
<keyword evidence="3" id="KW-1185">Reference proteome</keyword>
<dbReference type="EMBL" id="RZHD01000005">
    <property type="protein sequence ID" value="RUR46795.1"/>
    <property type="molecule type" value="Genomic_DNA"/>
</dbReference>
<reference evidence="2 3" key="1">
    <citation type="submission" date="2018-12" db="EMBL/GenBank/DDBJ databases">
        <title>three novel Halomonas strain isolated from plants.</title>
        <authorList>
            <person name="Sun C."/>
        </authorList>
    </citation>
    <scope>NUCLEOTIDE SEQUENCE [LARGE SCALE GENOMIC DNA]</scope>
    <source>
        <strain evidence="2 3">RC</strain>
    </source>
</reference>
<comment type="caution">
    <text evidence="2">The sequence shown here is derived from an EMBL/GenBank/DDBJ whole genome shotgun (WGS) entry which is preliminary data.</text>
</comment>
<dbReference type="OrthoDB" id="8610451at2"/>
<gene>
    <name evidence="2" type="ORF">ELY37_10540</name>
</gene>
<sequence>MEGSWLAKFNVYEIAPYAVGQPELTISLEALKGIAEPR</sequence>
<dbReference type="Gene3D" id="3.90.640.20">
    <property type="entry name" value="Heat-shock cognate protein, ATPase"/>
    <property type="match status" value="1"/>
</dbReference>
<organism evidence="2 3">
    <name type="scientific">Vreelandella populi</name>
    <dbReference type="NCBI Taxonomy" id="2498858"/>
    <lineage>
        <taxon>Bacteria</taxon>
        <taxon>Pseudomonadati</taxon>
        <taxon>Pseudomonadota</taxon>
        <taxon>Gammaproteobacteria</taxon>
        <taxon>Oceanospirillales</taxon>
        <taxon>Halomonadaceae</taxon>
        <taxon>Vreelandella</taxon>
    </lineage>
</organism>